<keyword evidence="6" id="KW-0328">Glycosyltransferase</keyword>
<evidence type="ECO:0000256" key="9">
    <source>
        <dbReference type="ARBA" id="ARBA00023268"/>
    </source>
</evidence>
<reference evidence="15 16" key="1">
    <citation type="submission" date="2016-11" db="EMBL/GenBank/DDBJ databases">
        <title>Tenacibaculum sp. LPB0136, isolated from marine environment.</title>
        <authorList>
            <person name="Kim E."/>
            <person name="Yi H."/>
        </authorList>
    </citation>
    <scope>NUCLEOTIDE SEQUENCE [LARGE SCALE GENOMIC DNA]</scope>
    <source>
        <strain evidence="15 16">LPB0136</strain>
    </source>
</reference>
<proteinExistence type="inferred from homology"/>
<dbReference type="GO" id="GO:0030288">
    <property type="term" value="C:outer membrane-bounded periplasmic space"/>
    <property type="evidence" value="ECO:0007669"/>
    <property type="project" value="TreeGrafter"/>
</dbReference>
<dbReference type="InterPro" id="IPR012338">
    <property type="entry name" value="Beta-lactam/transpept-like"/>
</dbReference>
<dbReference type="STRING" id="1850252.LPB136_04235"/>
<organism evidence="15 16">
    <name type="scientific">Tenacibaculum todarodis</name>
    <dbReference type="NCBI Taxonomy" id="1850252"/>
    <lineage>
        <taxon>Bacteria</taxon>
        <taxon>Pseudomonadati</taxon>
        <taxon>Bacteroidota</taxon>
        <taxon>Flavobacteriia</taxon>
        <taxon>Flavobacteriales</taxon>
        <taxon>Flavobacteriaceae</taxon>
        <taxon>Tenacibaculum</taxon>
    </lineage>
</organism>
<evidence type="ECO:0000259" key="12">
    <source>
        <dbReference type="Pfam" id="PF00905"/>
    </source>
</evidence>
<dbReference type="Gene3D" id="3.40.710.10">
    <property type="entry name" value="DD-peptidase/beta-lactamase superfamily"/>
    <property type="match status" value="1"/>
</dbReference>
<dbReference type="InterPro" id="IPR001460">
    <property type="entry name" value="PCN-bd_Tpept"/>
</dbReference>
<evidence type="ECO:0000259" key="14">
    <source>
        <dbReference type="Pfam" id="PF06832"/>
    </source>
</evidence>
<dbReference type="RefSeq" id="WP_072554948.1">
    <property type="nucleotide sequence ID" value="NZ_CP018155.1"/>
</dbReference>
<keyword evidence="4" id="KW-0121">Carboxypeptidase</keyword>
<dbReference type="InterPro" id="IPR001264">
    <property type="entry name" value="Glyco_trans_51"/>
</dbReference>
<dbReference type="InterPro" id="IPR009647">
    <property type="entry name" value="PBP_C"/>
</dbReference>
<dbReference type="PANTHER" id="PTHR32282:SF15">
    <property type="entry name" value="PENICILLIN-BINDING PROTEIN 1C"/>
    <property type="match status" value="1"/>
</dbReference>
<dbReference type="GO" id="GO:0008658">
    <property type="term" value="F:penicillin binding"/>
    <property type="evidence" value="ECO:0007669"/>
    <property type="project" value="InterPro"/>
</dbReference>
<evidence type="ECO:0000256" key="3">
    <source>
        <dbReference type="ARBA" id="ARBA00007739"/>
    </source>
</evidence>
<evidence type="ECO:0000313" key="15">
    <source>
        <dbReference type="EMBL" id="APG64622.1"/>
    </source>
</evidence>
<dbReference type="InterPro" id="IPR023346">
    <property type="entry name" value="Lysozyme-like_dom_sf"/>
</dbReference>
<dbReference type="GO" id="GO:0004180">
    <property type="term" value="F:carboxypeptidase activity"/>
    <property type="evidence" value="ECO:0007669"/>
    <property type="project" value="UniProtKB-KW"/>
</dbReference>
<feature type="domain" description="Glycosyl transferase family 51" evidence="13">
    <location>
        <begin position="59"/>
        <end position="223"/>
    </location>
</feature>
<keyword evidence="16" id="KW-1185">Reference proteome</keyword>
<dbReference type="EMBL" id="CP018155">
    <property type="protein sequence ID" value="APG64622.1"/>
    <property type="molecule type" value="Genomic_DNA"/>
</dbReference>
<name>A0A1L3JHN9_9FLAO</name>
<dbReference type="Pfam" id="PF06832">
    <property type="entry name" value="BiPBP_C"/>
    <property type="match status" value="1"/>
</dbReference>
<dbReference type="InterPro" id="IPR036950">
    <property type="entry name" value="PBP_transglycosylase"/>
</dbReference>
<evidence type="ECO:0000256" key="5">
    <source>
        <dbReference type="ARBA" id="ARBA00022670"/>
    </source>
</evidence>
<evidence type="ECO:0000256" key="7">
    <source>
        <dbReference type="ARBA" id="ARBA00022679"/>
    </source>
</evidence>
<dbReference type="AlphaFoldDB" id="A0A1L3JHN9"/>
<evidence type="ECO:0000256" key="1">
    <source>
        <dbReference type="ARBA" id="ARBA00004752"/>
    </source>
</evidence>
<evidence type="ECO:0000256" key="11">
    <source>
        <dbReference type="ARBA" id="ARBA00049902"/>
    </source>
</evidence>
<sequence>MEKLKNIIKTHPKKLIVLLVLLVAYYFCLPKKLFNEPTSTVVLASNNELLGAVIADDGQWRFPKSDSIPIKFQQAIVQFEDAHFYKHVGFNPISIYKAFQQNRKAGKVVRGGSTLTQQVIRLSRKNKKRSYIEKLKEVILATRLEFRHSKKEILNLYASNAPFGGNVVGLEMASWRYFGLKPAQLSWAESATLAVLPNAPSLIYPGKNQQKLKVKRNKLLHKLYKEAIIDSITLELALAEELPQKPYRLPTTATHLTQEISKKYKGNRIETSLDIHLQKQVNQLVKRHYNRVKQNEVFNMAVLVLDVKTRKVLAYVGNSPTDKKHQKNVNNILSRRSTGSVLKPFLYASMLQSGDLLPQQLVSDIPTEIAGYTPKNFNEEYDGAVPANEALTRSLNIPAVRMLQRYGLEKFREDLKEYNINHIDRSANHYGLSLILGGAEASLWDLCKTFAGMSSTVNHFEELKHQYYSNEFVEPTYFKNKKVSFGTIVNQPKNIDAGSWFLTLETLTNVNRVATDQAWKYYDSAQKIAWKTGTSFGNRDAWAIGTNANYVVGVWVGNSDGEGRADLTGVGSASPLLFNVFNLLPKSDWFLEPFEALIEEDICTESGYLALPICPSTKKRIPQNGLKSKSCPYHKEILLSKDNLYRVTANCEDITSISKKTWFSLPALMAYYYKQNNADYRQLPRFKTGCNPLENNTISFIFPKDKQTKVSLTKGFDGKTNPVVFKLVHNNTEAKVYWYLNDEFLKMTENYHEIAVTPKKGKYTLTVIDDLGNEVKKSLEIN</sequence>
<dbReference type="SUPFAM" id="SSF53955">
    <property type="entry name" value="Lysozyme-like"/>
    <property type="match status" value="1"/>
</dbReference>
<dbReference type="KEGG" id="ten:LPB136_04235"/>
<keyword evidence="9" id="KW-0511">Multifunctional enzyme</keyword>
<evidence type="ECO:0000256" key="10">
    <source>
        <dbReference type="ARBA" id="ARBA00044770"/>
    </source>
</evidence>
<evidence type="ECO:0000256" key="4">
    <source>
        <dbReference type="ARBA" id="ARBA00022645"/>
    </source>
</evidence>
<comment type="similarity">
    <text evidence="3">In the N-terminal section; belongs to the glycosyltransferase 51 family.</text>
</comment>
<accession>A0A1L3JHN9</accession>
<comment type="catalytic activity">
    <reaction evidence="11">
        <text>[GlcNAc-(1-&gt;4)-Mur2Ac(oyl-L-Ala-gamma-D-Glu-L-Lys-D-Ala-D-Ala)](n)-di-trans,octa-cis-undecaprenyl diphosphate + beta-D-GlcNAc-(1-&gt;4)-Mur2Ac(oyl-L-Ala-gamma-D-Glu-L-Lys-D-Ala-D-Ala)-di-trans,octa-cis-undecaprenyl diphosphate = [GlcNAc-(1-&gt;4)-Mur2Ac(oyl-L-Ala-gamma-D-Glu-L-Lys-D-Ala-D-Ala)](n+1)-di-trans,octa-cis-undecaprenyl diphosphate + di-trans,octa-cis-undecaprenyl diphosphate + H(+)</text>
        <dbReference type="Rhea" id="RHEA:23708"/>
        <dbReference type="Rhea" id="RHEA-COMP:9602"/>
        <dbReference type="Rhea" id="RHEA-COMP:9603"/>
        <dbReference type="ChEBI" id="CHEBI:15378"/>
        <dbReference type="ChEBI" id="CHEBI:58405"/>
        <dbReference type="ChEBI" id="CHEBI:60033"/>
        <dbReference type="ChEBI" id="CHEBI:78435"/>
        <dbReference type="EC" id="2.4.99.28"/>
    </reaction>
</comment>
<dbReference type="Pfam" id="PF00905">
    <property type="entry name" value="Transpeptidase"/>
    <property type="match status" value="1"/>
</dbReference>
<dbReference type="Pfam" id="PF00912">
    <property type="entry name" value="Transgly"/>
    <property type="match status" value="1"/>
</dbReference>
<dbReference type="PANTHER" id="PTHR32282">
    <property type="entry name" value="BINDING PROTEIN TRANSPEPTIDASE, PUTATIVE-RELATED"/>
    <property type="match status" value="1"/>
</dbReference>
<gene>
    <name evidence="15" type="ORF">LPB136_04235</name>
</gene>
<dbReference type="Proteomes" id="UP000181898">
    <property type="component" value="Chromosome"/>
</dbReference>
<evidence type="ECO:0000313" key="16">
    <source>
        <dbReference type="Proteomes" id="UP000181898"/>
    </source>
</evidence>
<dbReference type="NCBIfam" id="TIGR02073">
    <property type="entry name" value="PBP_1c"/>
    <property type="match status" value="1"/>
</dbReference>
<feature type="domain" description="Penicillin-binding protein transpeptidase" evidence="12">
    <location>
        <begin position="300"/>
        <end position="539"/>
    </location>
</feature>
<dbReference type="Gene3D" id="1.10.3810.10">
    <property type="entry name" value="Biosynthetic peptidoglycan transglycosylase-like"/>
    <property type="match status" value="1"/>
</dbReference>
<keyword evidence="8" id="KW-0378">Hydrolase</keyword>
<dbReference type="InterPro" id="IPR050396">
    <property type="entry name" value="Glycosyltr_51/Transpeptidase"/>
</dbReference>
<dbReference type="GO" id="GO:0006508">
    <property type="term" value="P:proteolysis"/>
    <property type="evidence" value="ECO:0007669"/>
    <property type="project" value="UniProtKB-KW"/>
</dbReference>
<protein>
    <recommendedName>
        <fullName evidence="10">peptidoglycan glycosyltransferase</fullName>
        <ecNumber evidence="10">2.4.99.28</ecNumber>
    </recommendedName>
</protein>
<dbReference type="SUPFAM" id="SSF56601">
    <property type="entry name" value="beta-lactamase/transpeptidase-like"/>
    <property type="match status" value="1"/>
</dbReference>
<feature type="domain" description="Penicillin-binding C-terminal" evidence="14">
    <location>
        <begin position="690"/>
        <end position="776"/>
    </location>
</feature>
<dbReference type="OrthoDB" id="9766909at2"/>
<keyword evidence="5" id="KW-0645">Protease</keyword>
<evidence type="ECO:0000256" key="2">
    <source>
        <dbReference type="ARBA" id="ARBA00007090"/>
    </source>
</evidence>
<evidence type="ECO:0000256" key="6">
    <source>
        <dbReference type="ARBA" id="ARBA00022676"/>
    </source>
</evidence>
<comment type="similarity">
    <text evidence="2">In the C-terminal section; belongs to the transpeptidase family.</text>
</comment>
<keyword evidence="7" id="KW-0808">Transferase</keyword>
<dbReference type="InterPro" id="IPR011815">
    <property type="entry name" value="PBP_1c"/>
</dbReference>
<dbReference type="EC" id="2.4.99.28" evidence="10"/>
<evidence type="ECO:0000259" key="13">
    <source>
        <dbReference type="Pfam" id="PF00912"/>
    </source>
</evidence>
<comment type="pathway">
    <text evidence="1">Cell wall biogenesis; peptidoglycan biosynthesis.</text>
</comment>
<evidence type="ECO:0000256" key="8">
    <source>
        <dbReference type="ARBA" id="ARBA00022801"/>
    </source>
</evidence>
<dbReference type="GO" id="GO:0008955">
    <property type="term" value="F:peptidoglycan glycosyltransferase activity"/>
    <property type="evidence" value="ECO:0007669"/>
    <property type="project" value="UniProtKB-EC"/>
</dbReference>
<dbReference type="GO" id="GO:0009252">
    <property type="term" value="P:peptidoglycan biosynthetic process"/>
    <property type="evidence" value="ECO:0007669"/>
    <property type="project" value="InterPro"/>
</dbReference>